<proteinExistence type="predicted"/>
<name>A0A7X2CZY5_9LACT</name>
<sequence length="166" mass="18855">MTTIKYDFAKLSDLDEIMHVENSCFTPDEASSREAMLERISLISDTFIVARDMEKQGTVVGIIVGPTSSRPYITDDLFDHSTPNKPTDTVQTITSLAVLEEYRKHKIATHLLEKLAEVDRENGRKVISLTCLDSLIPYYEKHGFKNKGKSESKLAGETWYNMTYDL</sequence>
<feature type="domain" description="N-acetyltransferase" evidence="3">
    <location>
        <begin position="4"/>
        <end position="165"/>
    </location>
</feature>
<comment type="caution">
    <text evidence="4">The sequence shown here is derived from an EMBL/GenBank/DDBJ whole genome shotgun (WGS) entry which is preliminary data.</text>
</comment>
<dbReference type="EMBL" id="WITJ01000002">
    <property type="protein sequence ID" value="MQW38721.1"/>
    <property type="molecule type" value="Genomic_DNA"/>
</dbReference>
<dbReference type="AlphaFoldDB" id="A0A7X2CZY5"/>
<dbReference type="OrthoDB" id="9800962at2"/>
<dbReference type="SUPFAM" id="SSF55729">
    <property type="entry name" value="Acyl-CoA N-acyltransferases (Nat)"/>
    <property type="match status" value="1"/>
</dbReference>
<dbReference type="InterPro" id="IPR016181">
    <property type="entry name" value="Acyl_CoA_acyltransferase"/>
</dbReference>
<dbReference type="RefSeq" id="WP_153495118.1">
    <property type="nucleotide sequence ID" value="NZ_CAXYUY010000009.1"/>
</dbReference>
<reference evidence="4 5" key="1">
    <citation type="submission" date="2019-10" db="EMBL/GenBank/DDBJ databases">
        <authorList>
            <person name="Dong K."/>
        </authorList>
    </citation>
    <scope>NUCLEOTIDE SEQUENCE [LARGE SCALE GENOMIC DNA]</scope>
    <source>
        <strain evidence="4 5">DSM 28960</strain>
    </source>
</reference>
<evidence type="ECO:0000313" key="5">
    <source>
        <dbReference type="Proteomes" id="UP000439550"/>
    </source>
</evidence>
<protein>
    <submittedName>
        <fullName evidence="4">GNAT family N-acetyltransferase</fullName>
    </submittedName>
</protein>
<dbReference type="PANTHER" id="PTHR10908:SF0">
    <property type="entry name" value="SEROTONIN N-ACETYLTRANSFERASE"/>
    <property type="match status" value="1"/>
</dbReference>
<evidence type="ECO:0000259" key="3">
    <source>
        <dbReference type="PROSITE" id="PS51186"/>
    </source>
</evidence>
<dbReference type="PROSITE" id="PS51186">
    <property type="entry name" value="GNAT"/>
    <property type="match status" value="1"/>
</dbReference>
<dbReference type="Pfam" id="PF00583">
    <property type="entry name" value="Acetyltransf_1"/>
    <property type="match status" value="1"/>
</dbReference>
<dbReference type="Gene3D" id="3.40.630.30">
    <property type="match status" value="1"/>
</dbReference>
<dbReference type="GO" id="GO:0008080">
    <property type="term" value="F:N-acetyltransferase activity"/>
    <property type="evidence" value="ECO:0007669"/>
    <property type="project" value="UniProtKB-ARBA"/>
</dbReference>
<evidence type="ECO:0000313" key="4">
    <source>
        <dbReference type="EMBL" id="MQW38721.1"/>
    </source>
</evidence>
<accession>A0A7X2CZY5</accession>
<organism evidence="4 5">
    <name type="scientific">Lactococcus hircilactis</name>
    <dbReference type="NCBI Taxonomy" id="1494462"/>
    <lineage>
        <taxon>Bacteria</taxon>
        <taxon>Bacillati</taxon>
        <taxon>Bacillota</taxon>
        <taxon>Bacilli</taxon>
        <taxon>Lactobacillales</taxon>
        <taxon>Streptococcaceae</taxon>
        <taxon>Lactococcus</taxon>
    </lineage>
</organism>
<dbReference type="InterPro" id="IPR051635">
    <property type="entry name" value="SNAT-like"/>
</dbReference>
<evidence type="ECO:0000256" key="2">
    <source>
        <dbReference type="ARBA" id="ARBA00023315"/>
    </source>
</evidence>
<dbReference type="Proteomes" id="UP000439550">
    <property type="component" value="Unassembled WGS sequence"/>
</dbReference>
<keyword evidence="1 4" id="KW-0808">Transferase</keyword>
<evidence type="ECO:0000256" key="1">
    <source>
        <dbReference type="ARBA" id="ARBA00022679"/>
    </source>
</evidence>
<gene>
    <name evidence="4" type="ORF">GHI93_01985</name>
</gene>
<dbReference type="InterPro" id="IPR000182">
    <property type="entry name" value="GNAT_dom"/>
</dbReference>
<keyword evidence="5" id="KW-1185">Reference proteome</keyword>
<dbReference type="PANTHER" id="PTHR10908">
    <property type="entry name" value="SEROTONIN N-ACETYLTRANSFERASE"/>
    <property type="match status" value="1"/>
</dbReference>
<dbReference type="CDD" id="cd04301">
    <property type="entry name" value="NAT_SF"/>
    <property type="match status" value="1"/>
</dbReference>
<keyword evidence="2" id="KW-0012">Acyltransferase</keyword>